<feature type="region of interest" description="Disordered" evidence="1">
    <location>
        <begin position="168"/>
        <end position="192"/>
    </location>
</feature>
<evidence type="ECO:0000256" key="1">
    <source>
        <dbReference type="SAM" id="MobiDB-lite"/>
    </source>
</evidence>
<dbReference type="AlphaFoldDB" id="A0A511TBP4"/>
<dbReference type="PROSITE" id="PS51257">
    <property type="entry name" value="PROKAR_LIPOPROTEIN"/>
    <property type="match status" value="1"/>
</dbReference>
<evidence type="ECO:0000313" key="4">
    <source>
        <dbReference type="EMBL" id="SEU11433.1"/>
    </source>
</evidence>
<reference evidence="3 6" key="2">
    <citation type="submission" date="2019-07" db="EMBL/GenBank/DDBJ databases">
        <title>Whole genome shotgun sequence of Myxococcus fulvus NBRC 100333.</title>
        <authorList>
            <person name="Hosoyama A."/>
            <person name="Uohara A."/>
            <person name="Ohji S."/>
            <person name="Ichikawa N."/>
        </authorList>
    </citation>
    <scope>NUCLEOTIDE SEQUENCE [LARGE SCALE GENOMIC DNA]</scope>
    <source>
        <strain evidence="3 6">NBRC 100333</strain>
    </source>
</reference>
<organism evidence="3 6">
    <name type="scientific">Myxococcus fulvus</name>
    <dbReference type="NCBI Taxonomy" id="33"/>
    <lineage>
        <taxon>Bacteria</taxon>
        <taxon>Pseudomonadati</taxon>
        <taxon>Myxococcota</taxon>
        <taxon>Myxococcia</taxon>
        <taxon>Myxococcales</taxon>
        <taxon>Cystobacterineae</taxon>
        <taxon>Myxococcaceae</taxon>
        <taxon>Myxococcus</taxon>
    </lineage>
</organism>
<feature type="chain" id="PRO_5023000746" description="Lipoprotein" evidence="2">
    <location>
        <begin position="24"/>
        <end position="192"/>
    </location>
</feature>
<comment type="caution">
    <text evidence="3">The sequence shown here is derived from an EMBL/GenBank/DDBJ whole genome shotgun (WGS) entry which is preliminary data.</text>
</comment>
<evidence type="ECO:0008006" key="7">
    <source>
        <dbReference type="Google" id="ProtNLM"/>
    </source>
</evidence>
<keyword evidence="5" id="KW-1185">Reference proteome</keyword>
<dbReference type="EMBL" id="BJXR01000048">
    <property type="protein sequence ID" value="GEN11604.1"/>
    <property type="molecule type" value="Genomic_DNA"/>
</dbReference>
<dbReference type="RefSeq" id="WP_074954597.1">
    <property type="nucleotide sequence ID" value="NZ_BJXR01000048.1"/>
</dbReference>
<evidence type="ECO:0000313" key="6">
    <source>
        <dbReference type="Proteomes" id="UP000321514"/>
    </source>
</evidence>
<evidence type="ECO:0000256" key="2">
    <source>
        <dbReference type="SAM" id="SignalP"/>
    </source>
</evidence>
<evidence type="ECO:0000313" key="3">
    <source>
        <dbReference type="EMBL" id="GEN11604.1"/>
    </source>
</evidence>
<name>A0A511TBP4_MYXFU</name>
<reference evidence="4 5" key="1">
    <citation type="submission" date="2016-10" db="EMBL/GenBank/DDBJ databases">
        <authorList>
            <person name="Varghese N."/>
            <person name="Submissions S."/>
        </authorList>
    </citation>
    <scope>NUCLEOTIDE SEQUENCE [LARGE SCALE GENOMIC DNA]</scope>
    <source>
        <strain evidence="4 5">DSM 16525</strain>
    </source>
</reference>
<keyword evidence="2" id="KW-0732">Signal</keyword>
<evidence type="ECO:0000313" key="5">
    <source>
        <dbReference type="Proteomes" id="UP000183760"/>
    </source>
</evidence>
<protein>
    <recommendedName>
        <fullName evidence="7">Lipoprotein</fullName>
    </recommendedName>
</protein>
<feature type="compositionally biased region" description="Gly residues" evidence="1">
    <location>
        <begin position="174"/>
        <end position="192"/>
    </location>
</feature>
<accession>A0A511TBP4</accession>
<dbReference type="OrthoDB" id="5382408at2"/>
<dbReference type="Proteomes" id="UP000183760">
    <property type="component" value="Unassembled WGS sequence"/>
</dbReference>
<sequence length="192" mass="19027">MKKLLAGATGAAALLVACTIDVADFTGKTCETAGDCPDTHVCVAVRQGQGRTCEVLGLPSSDAGPIDAGPVPTYCEDVAPILAKSCVSTCHGADTSGSGQSSFRLDYYVAPDGGADGGGLPGAFAKADRIRARTSVFQDMPPSPTTVPLPTAEERALVARWVEGGAPFCDDADAGGGAPDGGSPDAGGDAGP</sequence>
<feature type="signal peptide" evidence="2">
    <location>
        <begin position="1"/>
        <end position="23"/>
    </location>
</feature>
<dbReference type="EMBL" id="FOIB01000005">
    <property type="protein sequence ID" value="SEU11433.1"/>
    <property type="molecule type" value="Genomic_DNA"/>
</dbReference>
<dbReference type="STRING" id="1334629.MFUL124B02_25355"/>
<gene>
    <name evidence="3" type="ORF">MFU01_66410</name>
    <name evidence="4" type="ORF">SAMN05443572_10534</name>
</gene>
<dbReference type="Proteomes" id="UP000321514">
    <property type="component" value="Unassembled WGS sequence"/>
</dbReference>
<proteinExistence type="predicted"/>